<proteinExistence type="predicted"/>
<evidence type="ECO:0000313" key="1">
    <source>
        <dbReference type="EMBL" id="AYV79442.1"/>
    </source>
</evidence>
<sequence length="405" mass="47677">MCESDIKPMHDLKLVKKHSDELELGEYIEITELGLKRKFWREDIIFSIVTQTEFIDRFMSYKFDIDDHATIYWQKYNMSSDEYSGEYDMMPDVYSGEYNTVTNGHINTYQVVFYSRNETHNITGRQLRSVGNYNARIRLLASEKYNELKLTDDELINGINEVKKSGLEYIAAVQQHIDAKTKLVKWVTPATADWDVDERYDTLAKCYGVLQLNHKNPELISSAESDLELPVKPSQEMHKAFLERFNPDRKINNFSDGVKPFTKISTLGCGEYKGLFSQTTRHDGKQIYIKFDLVHDFTKIEQCFRFKHVEYSDDFKPIVYYAEYTEYLKGCQFKYRAAFCMNIYDFHCTILDCKNKTCNETMCLRCYGGDVYSEEGRKQFNILDEIYSPEMEDMKFAGVFKCIQW</sequence>
<name>A0A3G4ZWZ8_9VIRU</name>
<reference evidence="1" key="1">
    <citation type="submission" date="2018-10" db="EMBL/GenBank/DDBJ databases">
        <title>Hidden diversity of soil giant viruses.</title>
        <authorList>
            <person name="Schulz F."/>
            <person name="Alteio L."/>
            <person name="Goudeau D."/>
            <person name="Ryan E.M."/>
            <person name="Malmstrom R.R."/>
            <person name="Blanchard J."/>
            <person name="Woyke T."/>
        </authorList>
    </citation>
    <scope>NUCLEOTIDE SEQUENCE</scope>
    <source>
        <strain evidence="1">FNV1</strain>
    </source>
</reference>
<dbReference type="EMBL" id="MK072145">
    <property type="protein sequence ID" value="AYV79442.1"/>
    <property type="molecule type" value="Genomic_DNA"/>
</dbReference>
<gene>
    <name evidence="1" type="ORF">Faunusvirus14_9</name>
</gene>
<organism evidence="1">
    <name type="scientific">Faunusvirus sp</name>
    <dbReference type="NCBI Taxonomy" id="2487766"/>
    <lineage>
        <taxon>Viruses</taxon>
        <taxon>Varidnaviria</taxon>
        <taxon>Bamfordvirae</taxon>
        <taxon>Nucleocytoviricota</taxon>
        <taxon>Megaviricetes</taxon>
        <taxon>Imitervirales</taxon>
        <taxon>Mimiviridae</taxon>
    </lineage>
</organism>
<protein>
    <submittedName>
        <fullName evidence="1">Uncharacterized protein</fullName>
    </submittedName>
</protein>
<accession>A0A3G4ZWZ8</accession>